<evidence type="ECO:0000256" key="4">
    <source>
        <dbReference type="ARBA" id="ARBA00022840"/>
    </source>
</evidence>
<name>A0ABW2YC87_9GAMM</name>
<reference evidence="11" key="1">
    <citation type="journal article" date="2019" name="Int. J. Syst. Evol. Microbiol.">
        <title>The Global Catalogue of Microorganisms (GCM) 10K type strain sequencing project: providing services to taxonomists for standard genome sequencing and annotation.</title>
        <authorList>
            <consortium name="The Broad Institute Genomics Platform"/>
            <consortium name="The Broad Institute Genome Sequencing Center for Infectious Disease"/>
            <person name="Wu L."/>
            <person name="Ma J."/>
        </authorList>
    </citation>
    <scope>NUCLEOTIDE SEQUENCE [LARGE SCALE GENOMIC DNA]</scope>
    <source>
        <strain evidence="11">CCUG 55585</strain>
    </source>
</reference>
<keyword evidence="4" id="KW-0067">ATP-binding</keyword>
<feature type="transmembrane region" description="Helical" evidence="7">
    <location>
        <begin position="174"/>
        <end position="191"/>
    </location>
</feature>
<feature type="transmembrane region" description="Helical" evidence="7">
    <location>
        <begin position="258"/>
        <end position="278"/>
    </location>
</feature>
<sequence>MTHDDNREAREAAPAGKGSLRALWPLIGAHPWLFAIWLMSLAVATGATLLLPTAMASLIDGGFAKGDAAQIDRDFLGMLGITLLLAVAGIARYIFASLLGERVVATLRERLYLRLLTLDAAFHDGNRSGELMSRLTSDVEFLRYLLTFAISGLLLGATTVVGAIAMLFVTNPRLASFALVAIPLAVLPSVLGGRRLRGLARAGQDRIADANALANETLSAVRTVQAHVREAHEHGRFATALEAAMTAARRRIQAQATLNGAGAVMGGGAVLCLLWLGAHDVAAGRMSPGTLAQFVMYALLGGNAATSLADVMNDLQRATGGMSRITELLARQPEVRAPAQPVSLPRPLLGEIEFEGVGFHYPQRPDTPALSDFRLRVRPGETVALVGPSGAGKSTVFSLLLRFHDPDRGTIRLDGVPLARLDPAELRTAVALVPQQSTLFSVSARENIRYGNLDADDAALDDAVRAAQAHDFIAALPQGLDTDLGERGTRLSGGQQQRIAIARALLKDAPILLLDEATSALDAHSEHAVQQALESLMRGRTTLVIAHRLATVLKADRIVVMDRGRIVAEGTHQSLMAQGGLYEELARLQFIDGGETIASTGKRAEAIG</sequence>
<dbReference type="InterPro" id="IPR011527">
    <property type="entry name" value="ABC1_TM_dom"/>
</dbReference>
<dbReference type="InterPro" id="IPR011918">
    <property type="entry name" value="ABC_MsbA_ATP-bd"/>
</dbReference>
<comment type="subcellular location">
    <subcellularLocation>
        <location evidence="1">Cell membrane</location>
        <topology evidence="1">Multi-pass membrane protein</topology>
    </subcellularLocation>
</comment>
<feature type="domain" description="ABC transmembrane type-1" evidence="9">
    <location>
        <begin position="35"/>
        <end position="317"/>
    </location>
</feature>
<evidence type="ECO:0000256" key="2">
    <source>
        <dbReference type="ARBA" id="ARBA00022692"/>
    </source>
</evidence>
<dbReference type="SUPFAM" id="SSF90123">
    <property type="entry name" value="ABC transporter transmembrane region"/>
    <property type="match status" value="1"/>
</dbReference>
<evidence type="ECO:0000259" key="9">
    <source>
        <dbReference type="PROSITE" id="PS50929"/>
    </source>
</evidence>
<feature type="transmembrane region" description="Helical" evidence="7">
    <location>
        <begin position="32"/>
        <end position="55"/>
    </location>
</feature>
<dbReference type="PANTHER" id="PTHR43394">
    <property type="entry name" value="ATP-DEPENDENT PERMEASE MDL1, MITOCHONDRIAL"/>
    <property type="match status" value="1"/>
</dbReference>
<evidence type="ECO:0000256" key="5">
    <source>
        <dbReference type="ARBA" id="ARBA00022989"/>
    </source>
</evidence>
<dbReference type="PROSITE" id="PS50929">
    <property type="entry name" value="ABC_TM1F"/>
    <property type="match status" value="1"/>
</dbReference>
<dbReference type="EMBL" id="JBHTIF010000001">
    <property type="protein sequence ID" value="MFD0725566.1"/>
    <property type="molecule type" value="Genomic_DNA"/>
</dbReference>
<evidence type="ECO:0000313" key="10">
    <source>
        <dbReference type="EMBL" id="MFD0725566.1"/>
    </source>
</evidence>
<dbReference type="InterPro" id="IPR027417">
    <property type="entry name" value="P-loop_NTPase"/>
</dbReference>
<dbReference type="NCBIfam" id="TIGR02204">
    <property type="entry name" value="MsbA_rel"/>
    <property type="match status" value="1"/>
</dbReference>
<evidence type="ECO:0000259" key="8">
    <source>
        <dbReference type="PROSITE" id="PS50893"/>
    </source>
</evidence>
<dbReference type="Gene3D" id="3.40.50.300">
    <property type="entry name" value="P-loop containing nucleotide triphosphate hydrolases"/>
    <property type="match status" value="1"/>
</dbReference>
<evidence type="ECO:0000256" key="7">
    <source>
        <dbReference type="SAM" id="Phobius"/>
    </source>
</evidence>
<dbReference type="PROSITE" id="PS00211">
    <property type="entry name" value="ABC_TRANSPORTER_1"/>
    <property type="match status" value="1"/>
</dbReference>
<protein>
    <submittedName>
        <fullName evidence="10">ABC transporter transmembrane domain-containing protein</fullName>
    </submittedName>
</protein>
<accession>A0ABW2YC87</accession>
<keyword evidence="11" id="KW-1185">Reference proteome</keyword>
<keyword evidence="5 7" id="KW-1133">Transmembrane helix</keyword>
<keyword evidence="6 7" id="KW-0472">Membrane</keyword>
<comment type="caution">
    <text evidence="10">The sequence shown here is derived from an EMBL/GenBank/DDBJ whole genome shotgun (WGS) entry which is preliminary data.</text>
</comment>
<organism evidence="10 11">
    <name type="scientific">Lysobacter brunescens</name>
    <dbReference type="NCBI Taxonomy" id="262323"/>
    <lineage>
        <taxon>Bacteria</taxon>
        <taxon>Pseudomonadati</taxon>
        <taxon>Pseudomonadota</taxon>
        <taxon>Gammaproteobacteria</taxon>
        <taxon>Lysobacterales</taxon>
        <taxon>Lysobacteraceae</taxon>
        <taxon>Lysobacter</taxon>
    </lineage>
</organism>
<keyword evidence="3" id="KW-0547">Nucleotide-binding</keyword>
<dbReference type="CDD" id="cd18575">
    <property type="entry name" value="ABC_6TM_bac_exporter_ABCB8_10_like"/>
    <property type="match status" value="1"/>
</dbReference>
<dbReference type="PANTHER" id="PTHR43394:SF1">
    <property type="entry name" value="ATP-BINDING CASSETTE SUB-FAMILY B MEMBER 10, MITOCHONDRIAL"/>
    <property type="match status" value="1"/>
</dbReference>
<dbReference type="InterPro" id="IPR039421">
    <property type="entry name" value="Type_1_exporter"/>
</dbReference>
<feature type="transmembrane region" description="Helical" evidence="7">
    <location>
        <begin position="75"/>
        <end position="95"/>
    </location>
</feature>
<evidence type="ECO:0000256" key="1">
    <source>
        <dbReference type="ARBA" id="ARBA00004651"/>
    </source>
</evidence>
<dbReference type="Pfam" id="PF00664">
    <property type="entry name" value="ABC_membrane"/>
    <property type="match status" value="1"/>
</dbReference>
<evidence type="ECO:0000313" key="11">
    <source>
        <dbReference type="Proteomes" id="UP001597110"/>
    </source>
</evidence>
<dbReference type="Pfam" id="PF00005">
    <property type="entry name" value="ABC_tran"/>
    <property type="match status" value="1"/>
</dbReference>
<dbReference type="SUPFAM" id="SSF52540">
    <property type="entry name" value="P-loop containing nucleoside triphosphate hydrolases"/>
    <property type="match status" value="1"/>
</dbReference>
<dbReference type="InterPro" id="IPR036640">
    <property type="entry name" value="ABC1_TM_sf"/>
</dbReference>
<dbReference type="Gene3D" id="1.20.1560.10">
    <property type="entry name" value="ABC transporter type 1, transmembrane domain"/>
    <property type="match status" value="1"/>
</dbReference>
<feature type="transmembrane region" description="Helical" evidence="7">
    <location>
        <begin position="141"/>
        <end position="168"/>
    </location>
</feature>
<evidence type="ECO:0000256" key="6">
    <source>
        <dbReference type="ARBA" id="ARBA00023136"/>
    </source>
</evidence>
<feature type="domain" description="ABC transporter" evidence="8">
    <location>
        <begin position="352"/>
        <end position="588"/>
    </location>
</feature>
<dbReference type="PROSITE" id="PS50893">
    <property type="entry name" value="ABC_TRANSPORTER_2"/>
    <property type="match status" value="1"/>
</dbReference>
<dbReference type="InterPro" id="IPR003593">
    <property type="entry name" value="AAA+_ATPase"/>
</dbReference>
<keyword evidence="2 7" id="KW-0812">Transmembrane</keyword>
<dbReference type="RefSeq" id="WP_386823158.1">
    <property type="nucleotide sequence ID" value="NZ_JBHTIF010000001.1"/>
</dbReference>
<dbReference type="InterPro" id="IPR003439">
    <property type="entry name" value="ABC_transporter-like_ATP-bd"/>
</dbReference>
<dbReference type="InterPro" id="IPR017871">
    <property type="entry name" value="ABC_transporter-like_CS"/>
</dbReference>
<gene>
    <name evidence="10" type="ORF">ACFQ0E_08140</name>
</gene>
<dbReference type="SMART" id="SM00382">
    <property type="entry name" value="AAA"/>
    <property type="match status" value="1"/>
</dbReference>
<dbReference type="Proteomes" id="UP001597110">
    <property type="component" value="Unassembled WGS sequence"/>
</dbReference>
<proteinExistence type="predicted"/>
<evidence type="ECO:0000256" key="3">
    <source>
        <dbReference type="ARBA" id="ARBA00022741"/>
    </source>
</evidence>